<evidence type="ECO:0000313" key="2">
    <source>
        <dbReference type="EMBL" id="ROL55426.1"/>
    </source>
</evidence>
<evidence type="ECO:0000256" key="1">
    <source>
        <dbReference type="SAM" id="MobiDB-lite"/>
    </source>
</evidence>
<dbReference type="PANTHER" id="PTHR34488:SF1">
    <property type="entry name" value="SI:CH211-245H14.1-RELATED"/>
    <property type="match status" value="1"/>
</dbReference>
<sequence length="267" mass="29509">MAAGDSLRRRPEREAGGSRAALEEAVCESAGAAGVRRSQLVRCGASSTAGELVPGGEGFQLRRSARRNNVVAEGERSEILWRTARLYSHTPRPFWRALARCIAIGSRGSAAPSLVQKVLKFEPMAVQLHCAIEKGFSSGKKETFPHTQMSVSVKELCELMNVNYGAVIEAIARVNNEEEDSLESDSSQTAANEASKPAIFMVLHHTFEPEKIIPDSSRYVTRMKTLTVDCLFNEDEGLLKCNRNDEALAKIVQPFKLQVYLFEFIFN</sequence>
<dbReference type="OrthoDB" id="8446971at2759"/>
<dbReference type="EMBL" id="RJVU01000282">
    <property type="protein sequence ID" value="ROL55426.1"/>
    <property type="molecule type" value="Genomic_DNA"/>
</dbReference>
<dbReference type="Proteomes" id="UP000281406">
    <property type="component" value="Unassembled WGS sequence"/>
</dbReference>
<proteinExistence type="predicted"/>
<comment type="caution">
    <text evidence="2">The sequence shown here is derived from an EMBL/GenBank/DDBJ whole genome shotgun (WGS) entry which is preliminary data.</text>
</comment>
<organism evidence="2 3">
    <name type="scientific">Anabarilius grahami</name>
    <name type="common">Kanglang fish</name>
    <name type="synonym">Barilius grahami</name>
    <dbReference type="NCBI Taxonomy" id="495550"/>
    <lineage>
        <taxon>Eukaryota</taxon>
        <taxon>Metazoa</taxon>
        <taxon>Chordata</taxon>
        <taxon>Craniata</taxon>
        <taxon>Vertebrata</taxon>
        <taxon>Euteleostomi</taxon>
        <taxon>Actinopterygii</taxon>
        <taxon>Neopterygii</taxon>
        <taxon>Teleostei</taxon>
        <taxon>Ostariophysi</taxon>
        <taxon>Cypriniformes</taxon>
        <taxon>Xenocyprididae</taxon>
        <taxon>Xenocypridinae</taxon>
        <taxon>Xenocypridinae incertae sedis</taxon>
        <taxon>Anabarilius</taxon>
    </lineage>
</organism>
<evidence type="ECO:0000313" key="3">
    <source>
        <dbReference type="Proteomes" id="UP000281406"/>
    </source>
</evidence>
<accession>A0A3N0ZAH0</accession>
<dbReference type="PANTHER" id="PTHR34488">
    <property type="entry name" value="SI:CH211-245H14.1-RELATED"/>
    <property type="match status" value="1"/>
</dbReference>
<gene>
    <name evidence="2" type="ORF">DPX16_20802</name>
</gene>
<reference evidence="2 3" key="1">
    <citation type="submission" date="2018-10" db="EMBL/GenBank/DDBJ databases">
        <title>Genome assembly for a Yunnan-Guizhou Plateau 3E fish, Anabarilius grahami (Regan), and its evolutionary and genetic applications.</title>
        <authorList>
            <person name="Jiang W."/>
        </authorList>
    </citation>
    <scope>NUCLEOTIDE SEQUENCE [LARGE SCALE GENOMIC DNA]</scope>
    <source>
        <strain evidence="2">AG-KIZ</strain>
        <tissue evidence="2">Muscle</tissue>
    </source>
</reference>
<feature type="compositionally biased region" description="Basic and acidic residues" evidence="1">
    <location>
        <begin position="1"/>
        <end position="16"/>
    </location>
</feature>
<dbReference type="AlphaFoldDB" id="A0A3N0ZAH0"/>
<feature type="region of interest" description="Disordered" evidence="1">
    <location>
        <begin position="1"/>
        <end position="20"/>
    </location>
</feature>
<protein>
    <submittedName>
        <fullName evidence="2">Uncharacterized protein</fullName>
    </submittedName>
</protein>
<name>A0A3N0ZAH0_ANAGA</name>
<keyword evidence="3" id="KW-1185">Reference proteome</keyword>